<protein>
    <submittedName>
        <fullName evidence="4">Gfo/Idh/MocA family oxidoreductase</fullName>
    </submittedName>
    <submittedName>
        <fullName evidence="3">Putative dehydrogenase</fullName>
    </submittedName>
</protein>
<dbReference type="EMBL" id="RZGY01000001">
    <property type="protein sequence ID" value="RUQ87699.1"/>
    <property type="molecule type" value="Genomic_DNA"/>
</dbReference>
<reference evidence="3 5" key="1">
    <citation type="submission" date="2018-03" db="EMBL/GenBank/DDBJ databases">
        <title>Genomic Encyclopedia of Archaeal and Bacterial Type Strains, Phase II (KMG-II): from individual species to whole genera.</title>
        <authorList>
            <person name="Goeker M."/>
        </authorList>
    </citation>
    <scope>NUCLEOTIDE SEQUENCE [LARGE SCALE GENOMIC DNA]</scope>
    <source>
        <strain evidence="3 5">DSM 21548</strain>
    </source>
</reference>
<keyword evidence="6" id="KW-1185">Reference proteome</keyword>
<gene>
    <name evidence="3" type="ORF">CLV49_1315</name>
    <name evidence="4" type="ORF">ELQ93_12625</name>
</gene>
<organism evidence="3 5">
    <name type="scientific">Labedella gwakjiensis</name>
    <dbReference type="NCBI Taxonomy" id="390269"/>
    <lineage>
        <taxon>Bacteria</taxon>
        <taxon>Bacillati</taxon>
        <taxon>Actinomycetota</taxon>
        <taxon>Actinomycetes</taxon>
        <taxon>Micrococcales</taxon>
        <taxon>Microbacteriaceae</taxon>
        <taxon>Labedella</taxon>
    </lineage>
</organism>
<dbReference type="Gene3D" id="3.30.360.10">
    <property type="entry name" value="Dihydrodipicolinate Reductase, domain 2"/>
    <property type="match status" value="1"/>
</dbReference>
<dbReference type="PANTHER" id="PTHR43818">
    <property type="entry name" value="BCDNA.GH03377"/>
    <property type="match status" value="1"/>
</dbReference>
<proteinExistence type="predicted"/>
<dbReference type="SUPFAM" id="SSF55347">
    <property type="entry name" value="Glyceraldehyde-3-phosphate dehydrogenase-like, C-terminal domain"/>
    <property type="match status" value="1"/>
</dbReference>
<accession>A0A2P8GUR0</accession>
<sequence length="377" mass="40819">MSGLTIAVVGLGFGQDFVPIYLSHPAVATVVLVEPDAQRRAEVAGRFGLRGGFADIADALADPAIDAVHILAPVFLHADMAVAALEAGKHVACAVPMATTLDDLERIIAAKNAAGTTYMMMETAVFGREYLVVEEMLRRGEFGAPTLFRGFHIQNLDGYPVYWQGFPPMHYLTHALSPVLGLLDTTVESVTCLGTGRLPESRRTGGFDNPFPTEVGLFTLRDQDIVADITMSFFQTARAYVEGFALYGEHLGVEWPPDNEGDMTVYRMSGPRPGSRGNQVVKESLAPRDFPERLPEPLRRFVRETDVHLPGMPAPASVGAHHGGSHPFLVHEFVSSIVDGRAPIVDERRAADFTAPGICAHRSALAGGERVEVPQYS</sequence>
<evidence type="ECO:0000313" key="3">
    <source>
        <dbReference type="EMBL" id="PSL37708.1"/>
    </source>
</evidence>
<keyword evidence="1" id="KW-0560">Oxidoreductase</keyword>
<reference evidence="4 6" key="2">
    <citation type="submission" date="2018-12" db="EMBL/GenBank/DDBJ databases">
        <authorList>
            <person name="hu s."/>
            <person name="Xu Y."/>
            <person name="Xu B."/>
            <person name="Li F."/>
        </authorList>
    </citation>
    <scope>NUCLEOTIDE SEQUENCE [LARGE SCALE GENOMIC DNA]</scope>
    <source>
        <strain evidence="4 6">KSW2-17</strain>
    </source>
</reference>
<evidence type="ECO:0000313" key="4">
    <source>
        <dbReference type="EMBL" id="RUQ87699.1"/>
    </source>
</evidence>
<dbReference type="OrthoDB" id="103047at2"/>
<dbReference type="InterPro" id="IPR000683">
    <property type="entry name" value="Gfo/Idh/MocA-like_OxRdtase_N"/>
</dbReference>
<dbReference type="Pfam" id="PF01408">
    <property type="entry name" value="GFO_IDH_MocA"/>
    <property type="match status" value="1"/>
</dbReference>
<dbReference type="Proteomes" id="UP000268291">
    <property type="component" value="Unassembled WGS sequence"/>
</dbReference>
<evidence type="ECO:0000313" key="6">
    <source>
        <dbReference type="Proteomes" id="UP000268291"/>
    </source>
</evidence>
<dbReference type="InterPro" id="IPR036291">
    <property type="entry name" value="NAD(P)-bd_dom_sf"/>
</dbReference>
<evidence type="ECO:0000256" key="1">
    <source>
        <dbReference type="ARBA" id="ARBA00023002"/>
    </source>
</evidence>
<dbReference type="PANTHER" id="PTHR43818:SF11">
    <property type="entry name" value="BCDNA.GH03377"/>
    <property type="match status" value="1"/>
</dbReference>
<dbReference type="SUPFAM" id="SSF51735">
    <property type="entry name" value="NAD(P)-binding Rossmann-fold domains"/>
    <property type="match status" value="1"/>
</dbReference>
<dbReference type="GO" id="GO:0000166">
    <property type="term" value="F:nucleotide binding"/>
    <property type="evidence" value="ECO:0007669"/>
    <property type="project" value="InterPro"/>
</dbReference>
<dbReference type="Proteomes" id="UP000241203">
    <property type="component" value="Unassembled WGS sequence"/>
</dbReference>
<evidence type="ECO:0000313" key="5">
    <source>
        <dbReference type="Proteomes" id="UP000241203"/>
    </source>
</evidence>
<feature type="domain" description="Gfo/Idh/MocA-like oxidoreductase N-terminal" evidence="2">
    <location>
        <begin position="5"/>
        <end position="120"/>
    </location>
</feature>
<dbReference type="GO" id="GO:0016491">
    <property type="term" value="F:oxidoreductase activity"/>
    <property type="evidence" value="ECO:0007669"/>
    <property type="project" value="UniProtKB-KW"/>
</dbReference>
<dbReference type="RefSeq" id="WP_106562819.1">
    <property type="nucleotide sequence ID" value="NZ_PYAU01000001.1"/>
</dbReference>
<dbReference type="EMBL" id="PYAU01000001">
    <property type="protein sequence ID" value="PSL37708.1"/>
    <property type="molecule type" value="Genomic_DNA"/>
</dbReference>
<name>A0A2P8GUR0_9MICO</name>
<dbReference type="Gene3D" id="3.40.50.720">
    <property type="entry name" value="NAD(P)-binding Rossmann-like Domain"/>
    <property type="match status" value="1"/>
</dbReference>
<dbReference type="AlphaFoldDB" id="A0A2P8GUR0"/>
<evidence type="ECO:0000259" key="2">
    <source>
        <dbReference type="Pfam" id="PF01408"/>
    </source>
</evidence>
<comment type="caution">
    <text evidence="3">The sequence shown here is derived from an EMBL/GenBank/DDBJ whole genome shotgun (WGS) entry which is preliminary data.</text>
</comment>
<dbReference type="InterPro" id="IPR050463">
    <property type="entry name" value="Gfo/Idh/MocA_oxidrdct_glycsds"/>
</dbReference>